<dbReference type="EMBL" id="QFQP01000026">
    <property type="protein sequence ID" value="PZR08243.1"/>
    <property type="molecule type" value="Genomic_DNA"/>
</dbReference>
<dbReference type="CDD" id="cd16964">
    <property type="entry name" value="YqgF"/>
    <property type="match status" value="1"/>
</dbReference>
<name>A0A2W5T5K6_9BACT</name>
<evidence type="ECO:0000256" key="4">
    <source>
        <dbReference type="ARBA" id="ARBA00022801"/>
    </source>
</evidence>
<gene>
    <name evidence="7" type="ORF">DI536_25390</name>
</gene>
<dbReference type="InterPro" id="IPR037027">
    <property type="entry name" value="YqgF/RNaseH-like_dom_sf"/>
</dbReference>
<dbReference type="Proteomes" id="UP000249061">
    <property type="component" value="Unassembled WGS sequence"/>
</dbReference>
<accession>A0A2W5T5K6</accession>
<evidence type="ECO:0000256" key="1">
    <source>
        <dbReference type="ARBA" id="ARBA00022490"/>
    </source>
</evidence>
<dbReference type="PANTHER" id="PTHR33317">
    <property type="entry name" value="POLYNUCLEOTIDYL TRANSFERASE, RIBONUCLEASE H-LIKE SUPERFAMILY PROTEIN"/>
    <property type="match status" value="1"/>
</dbReference>
<keyword evidence="1 5" id="KW-0963">Cytoplasm</keyword>
<dbReference type="PANTHER" id="PTHR33317:SF4">
    <property type="entry name" value="POLYNUCLEOTIDYL TRANSFERASE, RIBONUCLEASE H-LIKE SUPERFAMILY PROTEIN"/>
    <property type="match status" value="1"/>
</dbReference>
<dbReference type="AlphaFoldDB" id="A0A2W5T5K6"/>
<dbReference type="SUPFAM" id="SSF53098">
    <property type="entry name" value="Ribonuclease H-like"/>
    <property type="match status" value="1"/>
</dbReference>
<comment type="caution">
    <text evidence="7">The sequence shown here is derived from an EMBL/GenBank/DDBJ whole genome shotgun (WGS) entry which is preliminary data.</text>
</comment>
<dbReference type="GO" id="GO:0000967">
    <property type="term" value="P:rRNA 5'-end processing"/>
    <property type="evidence" value="ECO:0007669"/>
    <property type="project" value="UniProtKB-UniRule"/>
</dbReference>
<dbReference type="EC" id="3.1.-.-" evidence="5"/>
<dbReference type="GO" id="GO:0016788">
    <property type="term" value="F:hydrolase activity, acting on ester bonds"/>
    <property type="evidence" value="ECO:0007669"/>
    <property type="project" value="UniProtKB-UniRule"/>
</dbReference>
<comment type="subcellular location">
    <subcellularLocation>
        <location evidence="5">Cytoplasm</location>
    </subcellularLocation>
</comment>
<keyword evidence="2 5" id="KW-0690">Ribosome biogenesis</keyword>
<organism evidence="7 8">
    <name type="scientific">Archangium gephyra</name>
    <dbReference type="NCBI Taxonomy" id="48"/>
    <lineage>
        <taxon>Bacteria</taxon>
        <taxon>Pseudomonadati</taxon>
        <taxon>Myxococcota</taxon>
        <taxon>Myxococcia</taxon>
        <taxon>Myxococcales</taxon>
        <taxon>Cystobacterineae</taxon>
        <taxon>Archangiaceae</taxon>
        <taxon>Archangium</taxon>
    </lineage>
</organism>
<dbReference type="InterPro" id="IPR012337">
    <property type="entry name" value="RNaseH-like_sf"/>
</dbReference>
<dbReference type="Pfam" id="PF03652">
    <property type="entry name" value="RuvX"/>
    <property type="match status" value="1"/>
</dbReference>
<proteinExistence type="inferred from homology"/>
<evidence type="ECO:0000256" key="5">
    <source>
        <dbReference type="HAMAP-Rule" id="MF_00651"/>
    </source>
</evidence>
<dbReference type="Gene3D" id="3.30.420.140">
    <property type="entry name" value="YqgF/RNase H-like domain"/>
    <property type="match status" value="1"/>
</dbReference>
<dbReference type="GO" id="GO:0004518">
    <property type="term" value="F:nuclease activity"/>
    <property type="evidence" value="ECO:0007669"/>
    <property type="project" value="UniProtKB-KW"/>
</dbReference>
<keyword evidence="4 5" id="KW-0378">Hydrolase</keyword>
<dbReference type="HAMAP" id="MF_00651">
    <property type="entry name" value="Nuclease_YqgF"/>
    <property type="match status" value="1"/>
</dbReference>
<dbReference type="GO" id="GO:0005829">
    <property type="term" value="C:cytosol"/>
    <property type="evidence" value="ECO:0007669"/>
    <property type="project" value="TreeGrafter"/>
</dbReference>
<evidence type="ECO:0000313" key="7">
    <source>
        <dbReference type="EMBL" id="PZR08243.1"/>
    </source>
</evidence>
<sequence>MRALGLDLGTKTIGLAVSDELFITAQGVTTLERRGLKKDLEALNEKVADYGIDRFVIGLPLNMDGSEGPRAEATRKFGAALEAATSLPVIYWDERLTTVSAHRMLLEADVSRQKRKQVVDQIAAVLILQGWMDAQQRTVSPES</sequence>
<dbReference type="InterPro" id="IPR006641">
    <property type="entry name" value="YqgF/RNaseH-like_dom"/>
</dbReference>
<feature type="domain" description="YqgF/RNase H-like" evidence="6">
    <location>
        <begin position="1"/>
        <end position="101"/>
    </location>
</feature>
<evidence type="ECO:0000256" key="3">
    <source>
        <dbReference type="ARBA" id="ARBA00022722"/>
    </source>
</evidence>
<reference evidence="7 8" key="1">
    <citation type="submission" date="2017-08" db="EMBL/GenBank/DDBJ databases">
        <title>Infants hospitalized years apart are colonized by the same room-sourced microbial strains.</title>
        <authorList>
            <person name="Brooks B."/>
            <person name="Olm M.R."/>
            <person name="Firek B.A."/>
            <person name="Baker R."/>
            <person name="Thomas B.C."/>
            <person name="Morowitz M.J."/>
            <person name="Banfield J.F."/>
        </authorList>
    </citation>
    <scope>NUCLEOTIDE SEQUENCE [LARGE SCALE GENOMIC DNA]</scope>
    <source>
        <strain evidence="7">S2_003_000_R2_14</strain>
    </source>
</reference>
<evidence type="ECO:0000256" key="2">
    <source>
        <dbReference type="ARBA" id="ARBA00022517"/>
    </source>
</evidence>
<dbReference type="SMART" id="SM00732">
    <property type="entry name" value="YqgFc"/>
    <property type="match status" value="1"/>
</dbReference>
<protein>
    <recommendedName>
        <fullName evidence="5">Putative pre-16S rRNA nuclease</fullName>
        <ecNumber evidence="5">3.1.-.-</ecNumber>
    </recommendedName>
</protein>
<comment type="similarity">
    <text evidence="5">Belongs to the YqgF HJR family.</text>
</comment>
<comment type="function">
    <text evidence="5">Could be a nuclease involved in processing of the 5'-end of pre-16S rRNA.</text>
</comment>
<evidence type="ECO:0000259" key="6">
    <source>
        <dbReference type="SMART" id="SM00732"/>
    </source>
</evidence>
<keyword evidence="3 5" id="KW-0540">Nuclease</keyword>
<dbReference type="InterPro" id="IPR005227">
    <property type="entry name" value="YqgF"/>
</dbReference>
<dbReference type="NCBIfam" id="TIGR00250">
    <property type="entry name" value="RNAse_H_YqgF"/>
    <property type="match status" value="1"/>
</dbReference>
<evidence type="ECO:0000313" key="8">
    <source>
        <dbReference type="Proteomes" id="UP000249061"/>
    </source>
</evidence>